<feature type="binding site" evidence="3">
    <location>
        <position position="204"/>
    </location>
    <ligand>
        <name>a divalent metal cation</name>
        <dbReference type="ChEBI" id="CHEBI:60240"/>
    </ligand>
</feature>
<dbReference type="EMBL" id="AESD01000224">
    <property type="protein sequence ID" value="EHJ13888.1"/>
    <property type="molecule type" value="Genomic_DNA"/>
</dbReference>
<organism evidence="5 6">
    <name type="scientific">Crocosphaera watsonii WH 0003</name>
    <dbReference type="NCBI Taxonomy" id="423471"/>
    <lineage>
        <taxon>Bacteria</taxon>
        <taxon>Bacillati</taxon>
        <taxon>Cyanobacteriota</taxon>
        <taxon>Cyanophyceae</taxon>
        <taxon>Oscillatoriophycideae</taxon>
        <taxon>Chroococcales</taxon>
        <taxon>Aphanothecaceae</taxon>
        <taxon>Crocosphaera</taxon>
    </lineage>
</organism>
<dbReference type="Gene3D" id="2.120.10.30">
    <property type="entry name" value="TolB, C-terminal domain"/>
    <property type="match status" value="1"/>
</dbReference>
<keyword evidence="5" id="KW-0378">Hydrolase</keyword>
<feature type="active site" description="Proton donor/acceptor" evidence="2">
    <location>
        <position position="204"/>
    </location>
</feature>
<comment type="similarity">
    <text evidence="1">Belongs to the SMP-30/CGR1 family.</text>
</comment>
<feature type="binding site" evidence="3">
    <location>
        <position position="120"/>
    </location>
    <ligand>
        <name>substrate</name>
    </ligand>
</feature>
<dbReference type="EC" id="3.1.1.17" evidence="5"/>
<dbReference type="PATRIC" id="fig|423471.3.peg.1324"/>
<keyword evidence="3" id="KW-0862">Zinc</keyword>
<dbReference type="Proteomes" id="UP000003477">
    <property type="component" value="Unassembled WGS sequence"/>
</dbReference>
<feature type="binding site" evidence="3">
    <location>
        <position position="102"/>
    </location>
    <ligand>
        <name>substrate</name>
    </ligand>
</feature>
<dbReference type="InterPro" id="IPR013658">
    <property type="entry name" value="SGL"/>
</dbReference>
<proteinExistence type="inferred from homology"/>
<accession>G5J1P4</accession>
<dbReference type="Pfam" id="PF08450">
    <property type="entry name" value="SGL"/>
    <property type="match status" value="1"/>
</dbReference>
<sequence>MAEALKVIVEEKSQLGEGCVWHCEKNLLYWVDINGQKLHIYNPKDKSNKTINLGVFVGCVVPRQSGGLVLALHNGFVGFDLETETYTYLVDPESHLPFNRFNDGKCDPSGRFLAGTMAIDESPHQGTLYSLDTDLSIKHLQRNISVSNGLGWSPDYQTMYFIDSPTKNIFAFDYNLDTGTINNRSVAVTIPDGFVDGRSGGWPDGMTVDEEGMIWVALWAGYKVTRWNPKTGELLQIIDIPAPNVTCCTFGGENLDELYITTARQDMDQSLLERYPQAGSVFKIKTSVKGMKTFEFRG</sequence>
<dbReference type="GO" id="GO:0005509">
    <property type="term" value="F:calcium ion binding"/>
    <property type="evidence" value="ECO:0007669"/>
    <property type="project" value="TreeGrafter"/>
</dbReference>
<reference evidence="5 6" key="1">
    <citation type="journal article" date="2011" name="Front. Microbiol.">
        <title>Two Strains of Crocosphaera watsonii with Highly Conserved Genomes are Distinguished by Strain-Specific Features.</title>
        <authorList>
            <person name="Bench S.R."/>
            <person name="Ilikchyan I.N."/>
            <person name="Tripp H.J."/>
            <person name="Zehr J.P."/>
        </authorList>
    </citation>
    <scope>NUCLEOTIDE SEQUENCE [LARGE SCALE GENOMIC DNA]</scope>
    <source>
        <strain evidence="5 6">WH 0003</strain>
    </source>
</reference>
<dbReference type="SUPFAM" id="SSF63829">
    <property type="entry name" value="Calcium-dependent phosphotriesterase"/>
    <property type="match status" value="1"/>
</dbReference>
<dbReference type="RefSeq" id="WP_007309863.1">
    <property type="nucleotide sequence ID" value="NZ_AESD01000224.1"/>
</dbReference>
<evidence type="ECO:0000313" key="5">
    <source>
        <dbReference type="EMBL" id="EHJ13888.1"/>
    </source>
</evidence>
<feature type="binding site" evidence="3">
    <location>
        <position position="148"/>
    </location>
    <ligand>
        <name>a divalent metal cation</name>
        <dbReference type="ChEBI" id="CHEBI:60240"/>
    </ligand>
</feature>
<dbReference type="PANTHER" id="PTHR10907:SF47">
    <property type="entry name" value="REGUCALCIN"/>
    <property type="match status" value="1"/>
</dbReference>
<name>G5J1P4_CROWT</name>
<dbReference type="GO" id="GO:0004341">
    <property type="term" value="F:gluconolactonase activity"/>
    <property type="evidence" value="ECO:0007669"/>
    <property type="project" value="UniProtKB-EC"/>
</dbReference>
<evidence type="ECO:0000259" key="4">
    <source>
        <dbReference type="Pfam" id="PF08450"/>
    </source>
</evidence>
<dbReference type="AlphaFoldDB" id="G5J1P4"/>
<evidence type="ECO:0000256" key="1">
    <source>
        <dbReference type="ARBA" id="ARBA00008853"/>
    </source>
</evidence>
<feature type="domain" description="SMP-30/Gluconolactonase/LRE-like region" evidence="4">
    <location>
        <begin position="15"/>
        <end position="264"/>
    </location>
</feature>
<comment type="cofactor">
    <cofactor evidence="3">
        <name>Zn(2+)</name>
        <dbReference type="ChEBI" id="CHEBI:29105"/>
    </cofactor>
    <text evidence="3">Binds 1 divalent metal cation per subunit.</text>
</comment>
<gene>
    <name evidence="5" type="ORF">CWATWH0003_1426</name>
</gene>
<dbReference type="PRINTS" id="PR01790">
    <property type="entry name" value="SMP30FAMILY"/>
</dbReference>
<keyword evidence="3" id="KW-0479">Metal-binding</keyword>
<evidence type="ECO:0000256" key="3">
    <source>
        <dbReference type="PIRSR" id="PIRSR605511-2"/>
    </source>
</evidence>
<protein>
    <submittedName>
        <fullName evidence="5">Gluconolactonase</fullName>
        <ecNumber evidence="5">3.1.1.17</ecNumber>
    </submittedName>
</protein>
<dbReference type="GO" id="GO:0019853">
    <property type="term" value="P:L-ascorbic acid biosynthetic process"/>
    <property type="evidence" value="ECO:0007669"/>
    <property type="project" value="TreeGrafter"/>
</dbReference>
<feature type="binding site" evidence="3">
    <location>
        <position position="17"/>
    </location>
    <ligand>
        <name>a divalent metal cation</name>
        <dbReference type="ChEBI" id="CHEBI:60240"/>
    </ligand>
</feature>
<feature type="binding site" evidence="3">
    <location>
        <position position="100"/>
    </location>
    <ligand>
        <name>substrate</name>
    </ligand>
</feature>
<dbReference type="GeneID" id="88765228"/>
<evidence type="ECO:0000313" key="6">
    <source>
        <dbReference type="Proteomes" id="UP000003477"/>
    </source>
</evidence>
<dbReference type="InterPro" id="IPR005511">
    <property type="entry name" value="SMP-30"/>
</dbReference>
<evidence type="ECO:0000256" key="2">
    <source>
        <dbReference type="PIRSR" id="PIRSR605511-1"/>
    </source>
</evidence>
<comment type="caution">
    <text evidence="5">The sequence shown here is derived from an EMBL/GenBank/DDBJ whole genome shotgun (WGS) entry which is preliminary data.</text>
</comment>
<dbReference type="PANTHER" id="PTHR10907">
    <property type="entry name" value="REGUCALCIN"/>
    <property type="match status" value="1"/>
</dbReference>
<dbReference type="InterPro" id="IPR011042">
    <property type="entry name" value="6-blade_b-propeller_TolB-like"/>
</dbReference>